<reference evidence="1 2" key="1">
    <citation type="submission" date="2017-04" db="EMBL/GenBank/DDBJ databases">
        <authorList>
            <person name="Afonso C.L."/>
            <person name="Miller P.J."/>
            <person name="Scott M.A."/>
            <person name="Spackman E."/>
            <person name="Goraichik I."/>
            <person name="Dimitrov K.M."/>
            <person name="Suarez D.L."/>
            <person name="Swayne D.E."/>
        </authorList>
    </citation>
    <scope>NUCLEOTIDE SEQUENCE [LARGE SCALE GENOMIC DNA]</scope>
    <source>
        <strain evidence="2">XA(T)</strain>
    </source>
</reference>
<dbReference type="EMBL" id="CP020715">
    <property type="protein sequence ID" value="ARJ04575.1"/>
    <property type="molecule type" value="Genomic_DNA"/>
</dbReference>
<accession>A0A1X9LH93</accession>
<dbReference type="AlphaFoldDB" id="A0A1X9LH93"/>
<organism evidence="1 2">
    <name type="scientific">Cnuibacter physcomitrellae</name>
    <dbReference type="NCBI Taxonomy" id="1619308"/>
    <lineage>
        <taxon>Bacteria</taxon>
        <taxon>Bacillati</taxon>
        <taxon>Actinomycetota</taxon>
        <taxon>Actinomycetes</taxon>
        <taxon>Micrococcales</taxon>
        <taxon>Microbacteriaceae</taxon>
        <taxon>Cnuibacter</taxon>
    </lineage>
</organism>
<name>A0A1X9LH93_9MICO</name>
<dbReference type="InterPro" id="IPR051344">
    <property type="entry name" value="Vgb"/>
</dbReference>
<evidence type="ECO:0000313" key="1">
    <source>
        <dbReference type="EMBL" id="ARJ04575.1"/>
    </source>
</evidence>
<protein>
    <submittedName>
        <fullName evidence="1">Uncharacterized protein</fullName>
    </submittedName>
</protein>
<dbReference type="SUPFAM" id="SSF63825">
    <property type="entry name" value="YWTD domain"/>
    <property type="match status" value="1"/>
</dbReference>
<dbReference type="PANTHER" id="PTHR40274:SF3">
    <property type="entry name" value="VIRGINIAMYCIN B LYASE"/>
    <property type="match status" value="1"/>
</dbReference>
<evidence type="ECO:0000313" key="2">
    <source>
        <dbReference type="Proteomes" id="UP000192775"/>
    </source>
</evidence>
<proteinExistence type="predicted"/>
<dbReference type="Pfam" id="PF24684">
    <property type="entry name" value="Vgb_lyase"/>
    <property type="match status" value="1"/>
</dbReference>
<dbReference type="Proteomes" id="UP000192775">
    <property type="component" value="Chromosome"/>
</dbReference>
<gene>
    <name evidence="1" type="ORF">B5808_04560</name>
</gene>
<dbReference type="KEGG" id="cphy:B5808_04560"/>
<keyword evidence="2" id="KW-1185">Reference proteome</keyword>
<dbReference type="STRING" id="1619308.B5808_04560"/>
<dbReference type="RefSeq" id="WP_085018716.1">
    <property type="nucleotide sequence ID" value="NZ_BMHD01000001.1"/>
</dbReference>
<dbReference type="InterPro" id="IPR015943">
    <property type="entry name" value="WD40/YVTN_repeat-like_dom_sf"/>
</dbReference>
<dbReference type="SUPFAM" id="SSF63829">
    <property type="entry name" value="Calcium-dependent phosphotriesterase"/>
    <property type="match status" value="1"/>
</dbReference>
<dbReference type="PANTHER" id="PTHR40274">
    <property type="entry name" value="VIRGINIAMYCIN B LYASE"/>
    <property type="match status" value="1"/>
</dbReference>
<dbReference type="Gene3D" id="2.130.10.10">
    <property type="entry name" value="YVTN repeat-like/Quinoprotein amine dehydrogenase"/>
    <property type="match status" value="2"/>
</dbReference>
<sequence length="325" mass="33312">MRRLLSFAAASLTTTALIFVSPLVADARPPVAPPSPGSHVLWHDVALPPGVQPSVITTAADGTVWFADGASSRLLAYDPATGSLAPYPLASDAFVVSIVEAADGAIWYSDPTAETVSRLDPDTGVIDETLMPAGIRPLALAASPDGSIWFGTSLADEVGHVAHGAPLELVTLAGSGGIPVDVTWGPDGRLWVAQYGVGAIDAYDPVSTRTTSYPISAFATSEIEAGADGALWLVDNNSLHRVGIDGSDETFIVPASSIAFPFSLTRGGDAVLYADTEGRILSVASDGAFTPLGPGGAGHLPQAIALAPDGSLWYTDPLRASLGWG</sequence>